<evidence type="ECO:0000256" key="6">
    <source>
        <dbReference type="ARBA" id="ARBA00005412"/>
    </source>
</evidence>
<dbReference type="HAMAP" id="MF_00110">
    <property type="entry name" value="DHQ_synthase"/>
    <property type="match status" value="1"/>
</dbReference>
<comment type="similarity">
    <text evidence="6 18">Belongs to the sugar phosphate cyclases superfamily. Dehydroquinate synthase family.</text>
</comment>
<proteinExistence type="inferred from homology"/>
<dbReference type="GO" id="GO:0005737">
    <property type="term" value="C:cytoplasm"/>
    <property type="evidence" value="ECO:0007669"/>
    <property type="project" value="UniProtKB-SubCell"/>
</dbReference>
<dbReference type="GO" id="GO:0003856">
    <property type="term" value="F:3-dehydroquinate synthase activity"/>
    <property type="evidence" value="ECO:0007669"/>
    <property type="project" value="UniProtKB-UniRule"/>
</dbReference>
<comment type="pathway">
    <text evidence="5 18">Metabolic intermediate biosynthesis; chorismate biosynthesis; chorismate from D-erythrose 4-phosphate and phosphoenolpyruvate: step 2/7.</text>
</comment>
<name>A0A9D5HZD2_9BACI</name>
<dbReference type="InterPro" id="IPR030963">
    <property type="entry name" value="DHQ_synth_fam"/>
</dbReference>
<dbReference type="GO" id="GO:0008652">
    <property type="term" value="P:amino acid biosynthetic process"/>
    <property type="evidence" value="ECO:0007669"/>
    <property type="project" value="UniProtKB-KW"/>
</dbReference>
<protein>
    <recommendedName>
        <fullName evidence="8 18">3-dehydroquinate synthase</fullName>
        <shortName evidence="18">DHQS</shortName>
        <ecNumber evidence="7 18">4.2.3.4</ecNumber>
    </recommendedName>
</protein>
<dbReference type="InterPro" id="IPR050071">
    <property type="entry name" value="Dehydroquinate_synthase"/>
</dbReference>
<keyword evidence="10 18" id="KW-0028">Amino-acid biosynthesis</keyword>
<evidence type="ECO:0000256" key="1">
    <source>
        <dbReference type="ARBA" id="ARBA00001393"/>
    </source>
</evidence>
<evidence type="ECO:0000256" key="7">
    <source>
        <dbReference type="ARBA" id="ARBA00013031"/>
    </source>
</evidence>
<evidence type="ECO:0000256" key="15">
    <source>
        <dbReference type="ARBA" id="ARBA00023141"/>
    </source>
</evidence>
<comment type="cofactor">
    <cofactor evidence="3">
        <name>Zn(2+)</name>
        <dbReference type="ChEBI" id="CHEBI:29105"/>
    </cofactor>
</comment>
<comment type="function">
    <text evidence="18">Catalyzes the conversion of 3-deoxy-D-arabino-heptulosonate 7-phosphate (DAHP) to dehydroquinate (DHQ).</text>
</comment>
<comment type="catalytic activity">
    <reaction evidence="1 18">
        <text>7-phospho-2-dehydro-3-deoxy-D-arabino-heptonate = 3-dehydroquinate + phosphate</text>
        <dbReference type="Rhea" id="RHEA:21968"/>
        <dbReference type="ChEBI" id="CHEBI:32364"/>
        <dbReference type="ChEBI" id="CHEBI:43474"/>
        <dbReference type="ChEBI" id="CHEBI:58394"/>
        <dbReference type="EC" id="4.2.3.4"/>
    </reaction>
</comment>
<dbReference type="FunFam" id="3.40.50.1970:FF:000007">
    <property type="entry name" value="Pentafunctional AROM polypeptide"/>
    <property type="match status" value="1"/>
</dbReference>
<evidence type="ECO:0000256" key="8">
    <source>
        <dbReference type="ARBA" id="ARBA00017684"/>
    </source>
</evidence>
<dbReference type="Gene3D" id="1.20.1090.10">
    <property type="entry name" value="Dehydroquinate synthase-like - alpha domain"/>
    <property type="match status" value="1"/>
</dbReference>
<dbReference type="EC" id="4.2.3.4" evidence="7 18"/>
<keyword evidence="14 18" id="KW-0520">NAD</keyword>
<comment type="cofactor">
    <cofactor evidence="18">
        <name>Co(2+)</name>
        <dbReference type="ChEBI" id="CHEBI:48828"/>
    </cofactor>
    <cofactor evidence="18">
        <name>Zn(2+)</name>
        <dbReference type="ChEBI" id="CHEBI:29105"/>
    </cofactor>
    <text evidence="18">Binds 1 divalent metal cation per subunit. Can use either Co(2+) or Zn(2+).</text>
</comment>
<evidence type="ECO:0000259" key="20">
    <source>
        <dbReference type="Pfam" id="PF24621"/>
    </source>
</evidence>
<dbReference type="SUPFAM" id="SSF56796">
    <property type="entry name" value="Dehydroquinate synthase-like"/>
    <property type="match status" value="1"/>
</dbReference>
<evidence type="ECO:0000256" key="12">
    <source>
        <dbReference type="ARBA" id="ARBA00022741"/>
    </source>
</evidence>
<evidence type="ECO:0000256" key="3">
    <source>
        <dbReference type="ARBA" id="ARBA00001947"/>
    </source>
</evidence>
<evidence type="ECO:0000256" key="14">
    <source>
        <dbReference type="ARBA" id="ARBA00023027"/>
    </source>
</evidence>
<evidence type="ECO:0000256" key="5">
    <source>
        <dbReference type="ARBA" id="ARBA00004661"/>
    </source>
</evidence>
<keyword evidence="22" id="KW-1185">Reference proteome</keyword>
<evidence type="ECO:0000256" key="4">
    <source>
        <dbReference type="ARBA" id="ARBA00004496"/>
    </source>
</evidence>
<comment type="subcellular location">
    <subcellularLocation>
        <location evidence="4 18">Cytoplasm</location>
    </subcellularLocation>
</comment>
<feature type="domain" description="3-dehydroquinate synthase N-terminal" evidence="19">
    <location>
        <begin position="67"/>
        <end position="177"/>
    </location>
</feature>
<keyword evidence="11 18" id="KW-0479">Metal-binding</keyword>
<keyword evidence="13 18" id="KW-0862">Zinc</keyword>
<comment type="cofactor">
    <cofactor evidence="2 18">
        <name>NAD(+)</name>
        <dbReference type="ChEBI" id="CHEBI:57540"/>
    </cofactor>
</comment>
<evidence type="ECO:0000256" key="13">
    <source>
        <dbReference type="ARBA" id="ARBA00022833"/>
    </source>
</evidence>
<keyword evidence="15 18" id="KW-0057">Aromatic amino acid biosynthesis</keyword>
<dbReference type="CDD" id="cd08195">
    <property type="entry name" value="DHQS"/>
    <property type="match status" value="1"/>
</dbReference>
<feature type="binding site" evidence="18">
    <location>
        <begin position="104"/>
        <end position="108"/>
    </location>
    <ligand>
        <name>NAD(+)</name>
        <dbReference type="ChEBI" id="CHEBI:57540"/>
    </ligand>
</feature>
<evidence type="ECO:0000256" key="16">
    <source>
        <dbReference type="ARBA" id="ARBA00023239"/>
    </source>
</evidence>
<evidence type="ECO:0000313" key="21">
    <source>
        <dbReference type="EMBL" id="KQL51835.1"/>
    </source>
</evidence>
<accession>A0A9D5HZD2</accession>
<dbReference type="EMBL" id="LJJD01000040">
    <property type="protein sequence ID" value="KQL51835.1"/>
    <property type="molecule type" value="Genomic_DNA"/>
</dbReference>
<sequence>MMKVHVQTEHKSYDVIIEQGILNQAGSIIEKVAPASRYMLIVDEQVATHYLQTFLQTFTHTAVHVSIVPSGEQSKSFAQYEDLLNDCFNYQLDRSSVIIAFGGGVIGDLAGFVAGTYMRGISFVQVPTTLLAHDSSVGGKVAINLEKGKNMVGLFHQPELVLYDPQLLKTLPEKEWRSGFAEIVKMGFIADHDFLVWLEEEIDSLASISDEVLERMIERAIALKARIVQQDEQELGIRGILNFGHTLGHAIEAELGYGKVTHGEAVMVGMAFALKFSERYHSIDLASDRYVAWIQSLGYTVEIPTSLGVEDLISRMMKDKKARHGTLHYVLLNALGKATIEPITAEELVAELTVEKGDH</sequence>
<dbReference type="Pfam" id="PF24621">
    <property type="entry name" value="DHQS_C"/>
    <property type="match status" value="1"/>
</dbReference>
<dbReference type="GO" id="GO:0000166">
    <property type="term" value="F:nucleotide binding"/>
    <property type="evidence" value="ECO:0007669"/>
    <property type="project" value="UniProtKB-KW"/>
</dbReference>
<keyword evidence="12 18" id="KW-0547">Nucleotide-binding</keyword>
<reference evidence="21 22" key="1">
    <citation type="submission" date="2015-09" db="EMBL/GenBank/DDBJ databases">
        <title>Genome sequencing project for genomic taxonomy and phylogenomics of Bacillus-like bacteria.</title>
        <authorList>
            <person name="Liu B."/>
            <person name="Wang J."/>
            <person name="Zhu Y."/>
            <person name="Liu G."/>
            <person name="Chen Q."/>
            <person name="Chen Z."/>
            <person name="Lan J."/>
            <person name="Che J."/>
            <person name="Ge C."/>
            <person name="Shi H."/>
            <person name="Pan Z."/>
            <person name="Liu X."/>
        </authorList>
    </citation>
    <scope>NUCLEOTIDE SEQUENCE [LARGE SCALE GENOMIC DNA]</scope>
    <source>
        <strain evidence="21 22">DSM 19153</strain>
    </source>
</reference>
<feature type="binding site" evidence="18">
    <location>
        <begin position="128"/>
        <end position="129"/>
    </location>
    <ligand>
        <name>NAD(+)</name>
        <dbReference type="ChEBI" id="CHEBI:57540"/>
    </ligand>
</feature>
<dbReference type="GO" id="GO:0009423">
    <property type="term" value="P:chorismate biosynthetic process"/>
    <property type="evidence" value="ECO:0007669"/>
    <property type="project" value="UniProtKB-UniRule"/>
</dbReference>
<feature type="binding site" evidence="18">
    <location>
        <position position="149"/>
    </location>
    <ligand>
        <name>NAD(+)</name>
        <dbReference type="ChEBI" id="CHEBI:57540"/>
    </ligand>
</feature>
<keyword evidence="17 18" id="KW-0170">Cobalt</keyword>
<feature type="binding site" evidence="18">
    <location>
        <begin position="70"/>
        <end position="75"/>
    </location>
    <ligand>
        <name>NAD(+)</name>
        <dbReference type="ChEBI" id="CHEBI:57540"/>
    </ligand>
</feature>
<evidence type="ECO:0000256" key="18">
    <source>
        <dbReference type="HAMAP-Rule" id="MF_00110"/>
    </source>
</evidence>
<dbReference type="InterPro" id="IPR030960">
    <property type="entry name" value="DHQS/DOIS_N"/>
</dbReference>
<evidence type="ECO:0000259" key="19">
    <source>
        <dbReference type="Pfam" id="PF01761"/>
    </source>
</evidence>
<feature type="domain" description="3-dehydroquinate synthase C-terminal" evidence="20">
    <location>
        <begin position="179"/>
        <end position="322"/>
    </location>
</feature>
<feature type="binding site" evidence="18">
    <location>
        <position position="140"/>
    </location>
    <ligand>
        <name>NAD(+)</name>
        <dbReference type="ChEBI" id="CHEBI:57540"/>
    </ligand>
</feature>
<evidence type="ECO:0000313" key="22">
    <source>
        <dbReference type="Proteomes" id="UP000051061"/>
    </source>
</evidence>
<evidence type="ECO:0000256" key="2">
    <source>
        <dbReference type="ARBA" id="ARBA00001911"/>
    </source>
</evidence>
<dbReference type="Proteomes" id="UP000051061">
    <property type="component" value="Unassembled WGS sequence"/>
</dbReference>
<dbReference type="InterPro" id="IPR056179">
    <property type="entry name" value="DHQS_C"/>
</dbReference>
<gene>
    <name evidence="18" type="primary">aroB</name>
    <name evidence="21" type="ORF">AN965_18935</name>
</gene>
<keyword evidence="16 18" id="KW-0456">Lyase</keyword>
<organism evidence="21 22">
    <name type="scientific">Alkalicoccobacillus plakortidis</name>
    <dbReference type="NCBI Taxonomy" id="444060"/>
    <lineage>
        <taxon>Bacteria</taxon>
        <taxon>Bacillati</taxon>
        <taxon>Bacillota</taxon>
        <taxon>Bacilli</taxon>
        <taxon>Bacillales</taxon>
        <taxon>Bacillaceae</taxon>
        <taxon>Alkalicoccobacillus</taxon>
    </lineage>
</organism>
<feature type="binding site" evidence="18">
    <location>
        <position position="182"/>
    </location>
    <ligand>
        <name>Zn(2+)</name>
        <dbReference type="ChEBI" id="CHEBI:29105"/>
    </ligand>
</feature>
<feature type="binding site" evidence="18">
    <location>
        <position position="245"/>
    </location>
    <ligand>
        <name>Zn(2+)</name>
        <dbReference type="ChEBI" id="CHEBI:29105"/>
    </ligand>
</feature>
<dbReference type="AlphaFoldDB" id="A0A9D5HZD2"/>
<dbReference type="NCBIfam" id="TIGR01357">
    <property type="entry name" value="aroB"/>
    <property type="match status" value="1"/>
</dbReference>
<feature type="binding site" evidence="18">
    <location>
        <position position="262"/>
    </location>
    <ligand>
        <name>Zn(2+)</name>
        <dbReference type="ChEBI" id="CHEBI:29105"/>
    </ligand>
</feature>
<dbReference type="Gene3D" id="3.40.50.1970">
    <property type="match status" value="1"/>
</dbReference>
<evidence type="ECO:0000256" key="11">
    <source>
        <dbReference type="ARBA" id="ARBA00022723"/>
    </source>
</evidence>
<dbReference type="PANTHER" id="PTHR43622:SF7">
    <property type="entry name" value="3-DEHYDROQUINATE SYNTHASE, CHLOROPLASTIC"/>
    <property type="match status" value="1"/>
</dbReference>
<evidence type="ECO:0000256" key="17">
    <source>
        <dbReference type="ARBA" id="ARBA00023285"/>
    </source>
</evidence>
<comment type="caution">
    <text evidence="18">Lacks conserved residue(s) required for the propagation of feature annotation.</text>
</comment>
<evidence type="ECO:0000256" key="10">
    <source>
        <dbReference type="ARBA" id="ARBA00022605"/>
    </source>
</evidence>
<dbReference type="Pfam" id="PF01761">
    <property type="entry name" value="DHQ_synthase"/>
    <property type="match status" value="1"/>
</dbReference>
<dbReference type="PIRSF" id="PIRSF001455">
    <property type="entry name" value="DHQ_synth"/>
    <property type="match status" value="1"/>
</dbReference>
<dbReference type="GO" id="GO:0046872">
    <property type="term" value="F:metal ion binding"/>
    <property type="evidence" value="ECO:0007669"/>
    <property type="project" value="UniProtKB-KW"/>
</dbReference>
<dbReference type="GO" id="GO:0009073">
    <property type="term" value="P:aromatic amino acid family biosynthetic process"/>
    <property type="evidence" value="ECO:0007669"/>
    <property type="project" value="UniProtKB-KW"/>
</dbReference>
<keyword evidence="9 18" id="KW-0963">Cytoplasm</keyword>
<dbReference type="PANTHER" id="PTHR43622">
    <property type="entry name" value="3-DEHYDROQUINATE SYNTHASE"/>
    <property type="match status" value="1"/>
</dbReference>
<comment type="caution">
    <text evidence="21">The sequence shown here is derived from an EMBL/GenBank/DDBJ whole genome shotgun (WGS) entry which is preliminary data.</text>
</comment>
<dbReference type="InterPro" id="IPR016037">
    <property type="entry name" value="DHQ_synth_AroB"/>
</dbReference>
<evidence type="ECO:0000256" key="9">
    <source>
        <dbReference type="ARBA" id="ARBA00022490"/>
    </source>
</evidence>